<dbReference type="PANTHER" id="PTHR43756:SF5">
    <property type="entry name" value="CHOLINE MONOOXYGENASE, CHLOROPLASTIC"/>
    <property type="match status" value="1"/>
</dbReference>
<evidence type="ECO:0000256" key="5">
    <source>
        <dbReference type="ARBA" id="ARBA00023004"/>
    </source>
</evidence>
<comment type="cofactor">
    <cofactor evidence="1">
        <name>Fe cation</name>
        <dbReference type="ChEBI" id="CHEBI:24875"/>
    </cofactor>
</comment>
<dbReference type="InterPro" id="IPR017941">
    <property type="entry name" value="Rieske_2Fe-2S"/>
</dbReference>
<dbReference type="InterPro" id="IPR015879">
    <property type="entry name" value="Ring_hydroxy_dOase_asu_C_dom"/>
</dbReference>
<feature type="domain" description="Rieske" evidence="7">
    <location>
        <begin position="47"/>
        <end position="153"/>
    </location>
</feature>
<dbReference type="Pfam" id="PF00355">
    <property type="entry name" value="Rieske"/>
    <property type="match status" value="1"/>
</dbReference>
<evidence type="ECO:0000256" key="3">
    <source>
        <dbReference type="ARBA" id="ARBA00022723"/>
    </source>
</evidence>
<evidence type="ECO:0000313" key="9">
    <source>
        <dbReference type="Proteomes" id="UP001595533"/>
    </source>
</evidence>
<dbReference type="PANTHER" id="PTHR43756">
    <property type="entry name" value="CHOLINE MONOOXYGENASE, CHLOROPLASTIC"/>
    <property type="match status" value="1"/>
</dbReference>
<dbReference type="InterPro" id="IPR036922">
    <property type="entry name" value="Rieske_2Fe-2S_sf"/>
</dbReference>
<keyword evidence="5" id="KW-0408">Iron</keyword>
<dbReference type="EMBL" id="JBHRTS010000004">
    <property type="protein sequence ID" value="MFC3194500.1"/>
    <property type="molecule type" value="Genomic_DNA"/>
</dbReference>
<evidence type="ECO:0000313" key="8">
    <source>
        <dbReference type="EMBL" id="MFC3194500.1"/>
    </source>
</evidence>
<evidence type="ECO:0000256" key="6">
    <source>
        <dbReference type="ARBA" id="ARBA00023014"/>
    </source>
</evidence>
<dbReference type="SUPFAM" id="SSF50022">
    <property type="entry name" value="ISP domain"/>
    <property type="match status" value="1"/>
</dbReference>
<name>A0ABV7JCC1_9GAMM</name>
<keyword evidence="3" id="KW-0479">Metal-binding</keyword>
<evidence type="ECO:0000256" key="2">
    <source>
        <dbReference type="ARBA" id="ARBA00022714"/>
    </source>
</evidence>
<dbReference type="Pfam" id="PF00848">
    <property type="entry name" value="Ring_hydroxyl_A"/>
    <property type="match status" value="1"/>
</dbReference>
<proteinExistence type="predicted"/>
<evidence type="ECO:0000259" key="7">
    <source>
        <dbReference type="PROSITE" id="PS51296"/>
    </source>
</evidence>
<gene>
    <name evidence="8" type="ORF">ACFODZ_09640</name>
</gene>
<reference evidence="9" key="1">
    <citation type="journal article" date="2019" name="Int. J. Syst. Evol. Microbiol.">
        <title>The Global Catalogue of Microorganisms (GCM) 10K type strain sequencing project: providing services to taxonomists for standard genome sequencing and annotation.</title>
        <authorList>
            <consortium name="The Broad Institute Genomics Platform"/>
            <consortium name="The Broad Institute Genome Sequencing Center for Infectious Disease"/>
            <person name="Wu L."/>
            <person name="Ma J."/>
        </authorList>
    </citation>
    <scope>NUCLEOTIDE SEQUENCE [LARGE SCALE GENOMIC DNA]</scope>
    <source>
        <strain evidence="9">KCTC 42953</strain>
    </source>
</reference>
<evidence type="ECO:0000256" key="1">
    <source>
        <dbReference type="ARBA" id="ARBA00001962"/>
    </source>
</evidence>
<keyword evidence="4" id="KW-0560">Oxidoreductase</keyword>
<dbReference type="Gene3D" id="3.90.380.10">
    <property type="entry name" value="Naphthalene 1,2-dioxygenase Alpha Subunit, Chain A, domain 1"/>
    <property type="match status" value="2"/>
</dbReference>
<keyword evidence="9" id="KW-1185">Reference proteome</keyword>
<keyword evidence="6" id="KW-0411">Iron-sulfur</keyword>
<dbReference type="Gene3D" id="2.102.10.10">
    <property type="entry name" value="Rieske [2Fe-2S] iron-sulphur domain"/>
    <property type="match status" value="1"/>
</dbReference>
<dbReference type="RefSeq" id="WP_198538158.1">
    <property type="nucleotide sequence ID" value="NZ_JBHRTS010000004.1"/>
</dbReference>
<dbReference type="CDD" id="cd03469">
    <property type="entry name" value="Rieske_RO_Alpha_N"/>
    <property type="match status" value="1"/>
</dbReference>
<dbReference type="Proteomes" id="UP001595533">
    <property type="component" value="Unassembled WGS sequence"/>
</dbReference>
<dbReference type="InterPro" id="IPR001663">
    <property type="entry name" value="Rng_hydr_dOase-A"/>
</dbReference>
<dbReference type="SUPFAM" id="SSF55961">
    <property type="entry name" value="Bet v1-like"/>
    <property type="match status" value="1"/>
</dbReference>
<dbReference type="PROSITE" id="PS51296">
    <property type="entry name" value="RIESKE"/>
    <property type="match status" value="1"/>
</dbReference>
<organism evidence="8 9">
    <name type="scientific">Marinicella sediminis</name>
    <dbReference type="NCBI Taxonomy" id="1792834"/>
    <lineage>
        <taxon>Bacteria</taxon>
        <taxon>Pseudomonadati</taxon>
        <taxon>Pseudomonadota</taxon>
        <taxon>Gammaproteobacteria</taxon>
        <taxon>Lysobacterales</taxon>
        <taxon>Marinicellaceae</taxon>
        <taxon>Marinicella</taxon>
    </lineage>
</organism>
<keyword evidence="2" id="KW-0001">2Fe-2S</keyword>
<accession>A0ABV7JCC1</accession>
<comment type="caution">
    <text evidence="8">The sequence shown here is derived from an EMBL/GenBank/DDBJ whole genome shotgun (WGS) entry which is preliminary data.</text>
</comment>
<sequence>MQRTTRDYLRHISTAEASVTAMSFPAAAYQSGVGDAVDQTAVFHRSWQLVAHLSQLQRTGDHVVHEVAGQPVIVVNTGEGIRAFHNVCRHRAGPLAFENGHAKTLMCKYHGWNYHLNGQLKSAPEMHTTAGFDVCDHRLPEVRLDSWQGLVFIALQADVPPISELFTGIEDRIQPIELSNMTFQRRDEFIINCNWKVYVENYLEGYHLPHVHPGLNQLLDYKSYQTELSQWHSYQFSPLDQGGDFYGEGQAHYYFIYPNTMLNILPNRLQTNQVLPMKNNQTRVIFDYFYPEFDGREDFIKQDLAFSDEVQDEDIMICEAVQKGLDSGSYHQGQLCYKREQAVWHFQELVRTAYRQLLNSK</sequence>
<protein>
    <submittedName>
        <fullName evidence="8">SRPBCC family protein</fullName>
    </submittedName>
</protein>
<evidence type="ECO:0000256" key="4">
    <source>
        <dbReference type="ARBA" id="ARBA00023002"/>
    </source>
</evidence>
<dbReference type="PRINTS" id="PR00090">
    <property type="entry name" value="RNGDIOXGNASE"/>
</dbReference>